<dbReference type="InterPro" id="IPR036388">
    <property type="entry name" value="WH-like_DNA-bd_sf"/>
</dbReference>
<gene>
    <name evidence="5" type="ORF">GCM10012284_64300</name>
</gene>
<proteinExistence type="predicted"/>
<dbReference type="PANTHER" id="PTHR35807:SF1">
    <property type="entry name" value="TRANSCRIPTIONAL REGULATOR REDD"/>
    <property type="match status" value="1"/>
</dbReference>
<protein>
    <submittedName>
        <fullName evidence="5">SARP family transcriptional regulator</fullName>
    </submittedName>
</protein>
<dbReference type="Gene3D" id="3.40.50.300">
    <property type="entry name" value="P-loop containing nucleotide triphosphate hydrolases"/>
    <property type="match status" value="1"/>
</dbReference>
<sequence length="966" mass="105093">MQEEEQPAALDVRILGPVKIYRDGRRLPLKPNGMPTRMLAALLHDAPEQVPVEDLDRRVWGHTADAHLRQKYATSIRAALAPGGHLLQEENHSYRLGIRREAIDAFRFRAEVDRAEAMAGRDPGGAATLLREAIGRWSGQPLAGLGDGWIETWRGELQRGRLRAVMRLNRIELARGVSEDLVAGLAGLHADHPDREDAAELYLMGLYALGEPGQAQEVFQKWTEHLRRHLDVPPTPGMVELNRLILARELDVSARLSAGSRPAPKPPAPKPPAVQPSEAAPAQPSEQPTPHISAVRTIPHELPPPLTIFVGRQAETTTFGAVAASPATLGCRLFVIDGQPGVGKTALATHWAHLVAEKYPDGQLFLDLQGFDPSETPLSREAALGRLLAGLGVDPREISPDLPGRVNQWRTAASGQRLLIVLDNAADAEQTGTLIPASSRSLVIVTSRRRLPGLGVRHGATFIPLAMPGTAEAAEILVRHLSGRASDTEAVQRLVRLCGRWPLALALVGAYAATRARRPLHEIADELAKDLGALDTGDSTPTINAVLEWSYRQLPAQAQRVFRMLSLHPGPELESRGVSALVGIDTRLADRTLDQLGDVRLVEEAQGNRFALHNLVSGYAATILDQNRGDTAAEQRREAVRRMLDYYLHSADHCASHLRAHRQALQLEPPAEGVRPAVVADEPAAIAWFTAERDVLLRLIRRAAGLGHPADAWKILATMADFLDWQGHWEDWRLAAESAAATARSAGDVHGTARAERSLGRALTQLGRLEAAEQHLRAALHGYRTDDDLDGQMRVHSDLGDLSLNRGQVQDALKESRTAYRLATAVGSEPDRATALDGMAWCHAELREYGAAADRSREALALHRSLGYTRGQAAALDTLGVTLCRLGECGEGRECLGSSLVLCRQSGDLSGQAEVLEHLGDCHHGSGDRTAARAAWREAHAILVRLRHPHIDQISRKLDDQPQATA</sequence>
<reference evidence="5" key="1">
    <citation type="journal article" date="2014" name="Int. J. Syst. Evol. Microbiol.">
        <title>Complete genome sequence of Corynebacterium casei LMG S-19264T (=DSM 44701T), isolated from a smear-ripened cheese.</title>
        <authorList>
            <consortium name="US DOE Joint Genome Institute (JGI-PGF)"/>
            <person name="Walter F."/>
            <person name="Albersmeier A."/>
            <person name="Kalinowski J."/>
            <person name="Ruckert C."/>
        </authorList>
    </citation>
    <scope>NUCLEOTIDE SEQUENCE</scope>
    <source>
        <strain evidence="5">CGMCC 4.7299</strain>
    </source>
</reference>
<dbReference type="Pfam" id="PF03704">
    <property type="entry name" value="BTAD"/>
    <property type="match status" value="1"/>
</dbReference>
<dbReference type="PRINTS" id="PR00364">
    <property type="entry name" value="DISEASERSIST"/>
</dbReference>
<dbReference type="SMART" id="SM00028">
    <property type="entry name" value="TPR"/>
    <property type="match status" value="4"/>
</dbReference>
<dbReference type="SMART" id="SM01043">
    <property type="entry name" value="BTAD"/>
    <property type="match status" value="1"/>
</dbReference>
<evidence type="ECO:0000256" key="2">
    <source>
        <dbReference type="ARBA" id="ARBA00023163"/>
    </source>
</evidence>
<reference evidence="5" key="2">
    <citation type="submission" date="2020-09" db="EMBL/GenBank/DDBJ databases">
        <authorList>
            <person name="Sun Q."/>
            <person name="Zhou Y."/>
        </authorList>
    </citation>
    <scope>NUCLEOTIDE SEQUENCE</scope>
    <source>
        <strain evidence="5">CGMCC 4.7299</strain>
    </source>
</reference>
<dbReference type="RefSeq" id="WP_189083115.1">
    <property type="nucleotide sequence ID" value="NZ_BMMX01000082.1"/>
</dbReference>
<evidence type="ECO:0000259" key="4">
    <source>
        <dbReference type="SMART" id="SM01043"/>
    </source>
</evidence>
<dbReference type="SUPFAM" id="SSF48452">
    <property type="entry name" value="TPR-like"/>
    <property type="match status" value="3"/>
</dbReference>
<dbReference type="Proteomes" id="UP000656042">
    <property type="component" value="Unassembled WGS sequence"/>
</dbReference>
<name>A0A8J3FTM5_9ACTN</name>
<dbReference type="GO" id="GO:0006355">
    <property type="term" value="P:regulation of DNA-templated transcription"/>
    <property type="evidence" value="ECO:0007669"/>
    <property type="project" value="TreeGrafter"/>
</dbReference>
<keyword evidence="6" id="KW-1185">Reference proteome</keyword>
<feature type="compositionally biased region" description="Pro residues" evidence="3">
    <location>
        <begin position="263"/>
        <end position="274"/>
    </location>
</feature>
<feature type="domain" description="Bacterial transcriptional activator" evidence="4">
    <location>
        <begin position="103"/>
        <end position="246"/>
    </location>
</feature>
<dbReference type="GO" id="GO:0003677">
    <property type="term" value="F:DNA binding"/>
    <property type="evidence" value="ECO:0007669"/>
    <property type="project" value="TreeGrafter"/>
</dbReference>
<dbReference type="EMBL" id="BMMX01000082">
    <property type="protein sequence ID" value="GGL20765.1"/>
    <property type="molecule type" value="Genomic_DNA"/>
</dbReference>
<dbReference type="InterPro" id="IPR011990">
    <property type="entry name" value="TPR-like_helical_dom_sf"/>
</dbReference>
<dbReference type="InterPro" id="IPR019734">
    <property type="entry name" value="TPR_rpt"/>
</dbReference>
<dbReference type="PANTHER" id="PTHR35807">
    <property type="entry name" value="TRANSCRIPTIONAL REGULATOR REDD-RELATED"/>
    <property type="match status" value="1"/>
</dbReference>
<dbReference type="Gene3D" id="1.25.40.10">
    <property type="entry name" value="Tetratricopeptide repeat domain"/>
    <property type="match status" value="2"/>
</dbReference>
<organism evidence="5 6">
    <name type="scientific">Mangrovihabitans endophyticus</name>
    <dbReference type="NCBI Taxonomy" id="1751298"/>
    <lineage>
        <taxon>Bacteria</taxon>
        <taxon>Bacillati</taxon>
        <taxon>Actinomycetota</taxon>
        <taxon>Actinomycetes</taxon>
        <taxon>Micromonosporales</taxon>
        <taxon>Micromonosporaceae</taxon>
        <taxon>Mangrovihabitans</taxon>
    </lineage>
</organism>
<keyword evidence="1" id="KW-0805">Transcription regulation</keyword>
<dbReference type="InterPro" id="IPR051677">
    <property type="entry name" value="AfsR-DnrI-RedD_regulator"/>
</dbReference>
<evidence type="ECO:0000256" key="3">
    <source>
        <dbReference type="SAM" id="MobiDB-lite"/>
    </source>
</evidence>
<evidence type="ECO:0000313" key="6">
    <source>
        <dbReference type="Proteomes" id="UP000656042"/>
    </source>
</evidence>
<evidence type="ECO:0000256" key="1">
    <source>
        <dbReference type="ARBA" id="ARBA00023015"/>
    </source>
</evidence>
<dbReference type="Gene3D" id="1.10.10.10">
    <property type="entry name" value="Winged helix-like DNA-binding domain superfamily/Winged helix DNA-binding domain"/>
    <property type="match status" value="1"/>
</dbReference>
<accession>A0A8J3FTM5</accession>
<dbReference type="AlphaFoldDB" id="A0A8J3FTM5"/>
<evidence type="ECO:0000313" key="5">
    <source>
        <dbReference type="EMBL" id="GGL20765.1"/>
    </source>
</evidence>
<dbReference type="SUPFAM" id="SSF52540">
    <property type="entry name" value="P-loop containing nucleoside triphosphate hydrolases"/>
    <property type="match status" value="1"/>
</dbReference>
<feature type="region of interest" description="Disordered" evidence="3">
    <location>
        <begin position="257"/>
        <end position="290"/>
    </location>
</feature>
<keyword evidence="2" id="KW-0804">Transcription</keyword>
<dbReference type="InterPro" id="IPR005158">
    <property type="entry name" value="BTAD"/>
</dbReference>
<dbReference type="InterPro" id="IPR027417">
    <property type="entry name" value="P-loop_NTPase"/>
</dbReference>
<comment type="caution">
    <text evidence="5">The sequence shown here is derived from an EMBL/GenBank/DDBJ whole genome shotgun (WGS) entry which is preliminary data.</text>
</comment>